<evidence type="ECO:0000313" key="2">
    <source>
        <dbReference type="Proteomes" id="UP000323506"/>
    </source>
</evidence>
<proteinExistence type="predicted"/>
<evidence type="ECO:0000313" key="1">
    <source>
        <dbReference type="EMBL" id="TYG63937.1"/>
    </source>
</evidence>
<reference evidence="1 2" key="1">
    <citation type="submission" date="2019-06" db="EMBL/GenBank/DDBJ databases">
        <title>WGS assembly of Gossypium darwinii.</title>
        <authorList>
            <person name="Chen Z.J."/>
            <person name="Sreedasyam A."/>
            <person name="Ando A."/>
            <person name="Song Q."/>
            <person name="De L."/>
            <person name="Hulse-Kemp A."/>
            <person name="Ding M."/>
            <person name="Ye W."/>
            <person name="Kirkbride R."/>
            <person name="Jenkins J."/>
            <person name="Plott C."/>
            <person name="Lovell J."/>
            <person name="Lin Y.-M."/>
            <person name="Vaughn R."/>
            <person name="Liu B."/>
            <person name="Li W."/>
            <person name="Simpson S."/>
            <person name="Scheffler B."/>
            <person name="Saski C."/>
            <person name="Grover C."/>
            <person name="Hu G."/>
            <person name="Conover J."/>
            <person name="Carlson J."/>
            <person name="Shu S."/>
            <person name="Boston L."/>
            <person name="Williams M."/>
            <person name="Peterson D."/>
            <person name="Mcgee K."/>
            <person name="Jones D."/>
            <person name="Wendel J."/>
            <person name="Stelly D."/>
            <person name="Grimwood J."/>
            <person name="Schmutz J."/>
        </authorList>
    </citation>
    <scope>NUCLEOTIDE SEQUENCE [LARGE SCALE GENOMIC DNA]</scope>
    <source>
        <strain evidence="1">1808015.09</strain>
    </source>
</reference>
<organism evidence="1 2">
    <name type="scientific">Gossypium darwinii</name>
    <name type="common">Darwin's cotton</name>
    <name type="synonym">Gossypium barbadense var. darwinii</name>
    <dbReference type="NCBI Taxonomy" id="34276"/>
    <lineage>
        <taxon>Eukaryota</taxon>
        <taxon>Viridiplantae</taxon>
        <taxon>Streptophyta</taxon>
        <taxon>Embryophyta</taxon>
        <taxon>Tracheophyta</taxon>
        <taxon>Spermatophyta</taxon>
        <taxon>Magnoliopsida</taxon>
        <taxon>eudicotyledons</taxon>
        <taxon>Gunneridae</taxon>
        <taxon>Pentapetalae</taxon>
        <taxon>rosids</taxon>
        <taxon>malvids</taxon>
        <taxon>Malvales</taxon>
        <taxon>Malvaceae</taxon>
        <taxon>Malvoideae</taxon>
        <taxon>Gossypium</taxon>
    </lineage>
</organism>
<sequence length="126" mass="14493">MEGLIKYPKIEPEDNQFQFLSYQDLEKVEESREKWTLIDTDVMQDGKQLKRSESEVHPRVSGCNCMEILSSDGNQKKIEAFYYDAPFSEETGVWVPVSVPPVSENKHEEWDRGPCLNGGYFPDDGV</sequence>
<dbReference type="Proteomes" id="UP000323506">
    <property type="component" value="Chromosome D06"/>
</dbReference>
<keyword evidence="2" id="KW-1185">Reference proteome</keyword>
<name>A0A5D2C2W7_GOSDA</name>
<gene>
    <name evidence="1" type="ORF">ES288_D06G068400v1</name>
</gene>
<protein>
    <submittedName>
        <fullName evidence="1">Uncharacterized protein</fullName>
    </submittedName>
</protein>
<dbReference type="AlphaFoldDB" id="A0A5D2C2W7"/>
<dbReference type="EMBL" id="CM017706">
    <property type="protein sequence ID" value="TYG63937.1"/>
    <property type="molecule type" value="Genomic_DNA"/>
</dbReference>
<accession>A0A5D2C2W7</accession>